<reference evidence="1" key="1">
    <citation type="submission" date="2021-06" db="EMBL/GenBank/DDBJ databases">
        <authorList>
            <person name="Kallberg Y."/>
            <person name="Tangrot J."/>
            <person name="Rosling A."/>
        </authorList>
    </citation>
    <scope>NUCLEOTIDE SEQUENCE</scope>
    <source>
        <strain evidence="1">CL356</strain>
    </source>
</reference>
<keyword evidence="2" id="KW-1185">Reference proteome</keyword>
<comment type="caution">
    <text evidence="1">The sequence shown here is derived from an EMBL/GenBank/DDBJ whole genome shotgun (WGS) entry which is preliminary data.</text>
</comment>
<protein>
    <submittedName>
        <fullName evidence="1">2718_t:CDS:1</fullName>
    </submittedName>
</protein>
<feature type="non-terminal residue" evidence="1">
    <location>
        <position position="47"/>
    </location>
</feature>
<gene>
    <name evidence="1" type="ORF">ACOLOM_LOCUS10462</name>
</gene>
<dbReference type="EMBL" id="CAJVPT010033868">
    <property type="protein sequence ID" value="CAG8706189.1"/>
    <property type="molecule type" value="Genomic_DNA"/>
</dbReference>
<proteinExistence type="predicted"/>
<accession>A0ACA9PH51</accession>
<dbReference type="Proteomes" id="UP000789525">
    <property type="component" value="Unassembled WGS sequence"/>
</dbReference>
<evidence type="ECO:0000313" key="2">
    <source>
        <dbReference type="Proteomes" id="UP000789525"/>
    </source>
</evidence>
<sequence>MGLCSTQFSNSLINIALWTLWTSSLLTYRFYRLDVTTPFPPDDHPTY</sequence>
<evidence type="ECO:0000313" key="1">
    <source>
        <dbReference type="EMBL" id="CAG8706189.1"/>
    </source>
</evidence>
<organism evidence="1 2">
    <name type="scientific">Acaulospora colombiana</name>
    <dbReference type="NCBI Taxonomy" id="27376"/>
    <lineage>
        <taxon>Eukaryota</taxon>
        <taxon>Fungi</taxon>
        <taxon>Fungi incertae sedis</taxon>
        <taxon>Mucoromycota</taxon>
        <taxon>Glomeromycotina</taxon>
        <taxon>Glomeromycetes</taxon>
        <taxon>Diversisporales</taxon>
        <taxon>Acaulosporaceae</taxon>
        <taxon>Acaulospora</taxon>
    </lineage>
</organism>
<name>A0ACA9PH51_9GLOM</name>